<keyword evidence="2" id="KW-1185">Reference proteome</keyword>
<comment type="caution">
    <text evidence="1">The sequence shown here is derived from an EMBL/GenBank/DDBJ whole genome shotgun (WGS) entry which is preliminary data.</text>
</comment>
<organism evidence="1 2">
    <name type="scientific">Pipistrellus kuhlii</name>
    <name type="common">Kuhl's pipistrelle</name>
    <dbReference type="NCBI Taxonomy" id="59472"/>
    <lineage>
        <taxon>Eukaryota</taxon>
        <taxon>Metazoa</taxon>
        <taxon>Chordata</taxon>
        <taxon>Craniata</taxon>
        <taxon>Vertebrata</taxon>
        <taxon>Euteleostomi</taxon>
        <taxon>Mammalia</taxon>
        <taxon>Eutheria</taxon>
        <taxon>Laurasiatheria</taxon>
        <taxon>Chiroptera</taxon>
        <taxon>Yangochiroptera</taxon>
        <taxon>Vespertilionidae</taxon>
        <taxon>Pipistrellus</taxon>
    </lineage>
</organism>
<evidence type="ECO:0000313" key="2">
    <source>
        <dbReference type="Proteomes" id="UP000558488"/>
    </source>
</evidence>
<dbReference type="Proteomes" id="UP000558488">
    <property type="component" value="Unassembled WGS sequence"/>
</dbReference>
<reference evidence="1 2" key="1">
    <citation type="journal article" date="2020" name="Nature">
        <title>Six reference-quality genomes reveal evolution of bat adaptations.</title>
        <authorList>
            <person name="Jebb D."/>
            <person name="Huang Z."/>
            <person name="Pippel M."/>
            <person name="Hughes G.M."/>
            <person name="Lavrichenko K."/>
            <person name="Devanna P."/>
            <person name="Winkler S."/>
            <person name="Jermiin L.S."/>
            <person name="Skirmuntt E.C."/>
            <person name="Katzourakis A."/>
            <person name="Burkitt-Gray L."/>
            <person name="Ray D.A."/>
            <person name="Sullivan K.A.M."/>
            <person name="Roscito J.G."/>
            <person name="Kirilenko B.M."/>
            <person name="Davalos L.M."/>
            <person name="Corthals A.P."/>
            <person name="Power M.L."/>
            <person name="Jones G."/>
            <person name="Ransome R.D."/>
            <person name="Dechmann D.K.N."/>
            <person name="Locatelli A.G."/>
            <person name="Puechmaille S.J."/>
            <person name="Fedrigo O."/>
            <person name="Jarvis E.D."/>
            <person name="Hiller M."/>
            <person name="Vernes S.C."/>
            <person name="Myers E.W."/>
            <person name="Teeling E.C."/>
        </authorList>
    </citation>
    <scope>NUCLEOTIDE SEQUENCE [LARGE SCALE GENOMIC DNA]</scope>
    <source>
        <strain evidence="1">MPipKuh1</strain>
        <tissue evidence="1">Flight muscle</tissue>
    </source>
</reference>
<protein>
    <submittedName>
        <fullName evidence="1">Uncharacterized protein</fullName>
    </submittedName>
</protein>
<sequence length="136" mass="14395">MEDTAQPATSVRHGSQAAAATRVSMAGAASDELMKDSATKDPARRCVECLSDKRCCCMSSLSVSLSTAPTSQGRAQLFVFLCLPWSFSLLGSSHSLCFCQSKGGENDQRTYMPNVHISLTNGLRQQGGKGMNGGRG</sequence>
<evidence type="ECO:0000313" key="1">
    <source>
        <dbReference type="EMBL" id="KAF6274339.1"/>
    </source>
</evidence>
<dbReference type="AlphaFoldDB" id="A0A7J7RDX4"/>
<proteinExistence type="predicted"/>
<gene>
    <name evidence="1" type="ORF">mPipKuh1_010677</name>
</gene>
<dbReference type="EMBL" id="JACAGB010000080">
    <property type="protein sequence ID" value="KAF6274339.1"/>
    <property type="molecule type" value="Genomic_DNA"/>
</dbReference>
<name>A0A7J7RDX4_PIPKU</name>
<accession>A0A7J7RDX4</accession>